<dbReference type="STRING" id="1423803.FD13_GL001285"/>
<dbReference type="OrthoDB" id="9813383at2"/>
<dbReference type="PATRIC" id="fig|1423803.3.peg.1313"/>
<dbReference type="AlphaFoldDB" id="A0A0R2DG65"/>
<dbReference type="RefSeq" id="WP_061775799.1">
    <property type="nucleotide sequence ID" value="NZ_AYZH01000003.1"/>
</dbReference>
<evidence type="ECO:0000313" key="2">
    <source>
        <dbReference type="Proteomes" id="UP000051589"/>
    </source>
</evidence>
<dbReference type="InterPro" id="IPR029062">
    <property type="entry name" value="Class_I_gatase-like"/>
</dbReference>
<comment type="caution">
    <text evidence="1">The sequence shown here is derived from an EMBL/GenBank/DDBJ whole genome shotgun (WGS) entry which is preliminary data.</text>
</comment>
<organism evidence="1 2">
    <name type="scientific">Levilactobacillus senmaizukei DSM 21775 = NBRC 103853</name>
    <dbReference type="NCBI Taxonomy" id="1423803"/>
    <lineage>
        <taxon>Bacteria</taxon>
        <taxon>Bacillati</taxon>
        <taxon>Bacillota</taxon>
        <taxon>Bacilli</taxon>
        <taxon>Lactobacillales</taxon>
        <taxon>Lactobacillaceae</taxon>
        <taxon>Levilactobacillus</taxon>
    </lineage>
</organism>
<dbReference type="Gene3D" id="3.40.50.880">
    <property type="match status" value="1"/>
</dbReference>
<name>A0A0R2DG65_9LACO</name>
<accession>A0A0R2DG65</accession>
<dbReference type="CDD" id="cd01745">
    <property type="entry name" value="GATase1_2"/>
    <property type="match status" value="1"/>
</dbReference>
<dbReference type="Proteomes" id="UP000051589">
    <property type="component" value="Unassembled WGS sequence"/>
</dbReference>
<dbReference type="EMBL" id="AYZH01000003">
    <property type="protein sequence ID" value="KRN02969.1"/>
    <property type="molecule type" value="Genomic_DNA"/>
</dbReference>
<keyword evidence="2" id="KW-1185">Reference proteome</keyword>
<dbReference type="GO" id="GO:0016740">
    <property type="term" value="F:transferase activity"/>
    <property type="evidence" value="ECO:0007669"/>
    <property type="project" value="UniProtKB-KW"/>
</dbReference>
<dbReference type="GO" id="GO:0006598">
    <property type="term" value="P:polyamine catabolic process"/>
    <property type="evidence" value="ECO:0007669"/>
    <property type="project" value="TreeGrafter"/>
</dbReference>
<protein>
    <submittedName>
        <fullName evidence="1">Glutamine amidotransferase</fullName>
    </submittedName>
</protein>
<dbReference type="SUPFAM" id="SSF52317">
    <property type="entry name" value="Class I glutamine amidotransferase-like"/>
    <property type="match status" value="1"/>
</dbReference>
<dbReference type="InterPro" id="IPR011697">
    <property type="entry name" value="Peptidase_C26"/>
</dbReference>
<keyword evidence="1" id="KW-0315">Glutamine amidotransferase</keyword>
<dbReference type="InterPro" id="IPR044668">
    <property type="entry name" value="PuuD-like"/>
</dbReference>
<dbReference type="Pfam" id="PF07722">
    <property type="entry name" value="Peptidase_C26"/>
    <property type="match status" value="1"/>
</dbReference>
<dbReference type="PROSITE" id="PS51273">
    <property type="entry name" value="GATASE_TYPE_1"/>
    <property type="match status" value="1"/>
</dbReference>
<reference evidence="1 2" key="1">
    <citation type="journal article" date="2015" name="Genome Announc.">
        <title>Expanding the biotechnology potential of lactobacilli through comparative genomics of 213 strains and associated genera.</title>
        <authorList>
            <person name="Sun Z."/>
            <person name="Harris H.M."/>
            <person name="McCann A."/>
            <person name="Guo C."/>
            <person name="Argimon S."/>
            <person name="Zhang W."/>
            <person name="Yang X."/>
            <person name="Jeffery I.B."/>
            <person name="Cooney J.C."/>
            <person name="Kagawa T.F."/>
            <person name="Liu W."/>
            <person name="Song Y."/>
            <person name="Salvetti E."/>
            <person name="Wrobel A."/>
            <person name="Rasinkangas P."/>
            <person name="Parkhill J."/>
            <person name="Rea M.C."/>
            <person name="O'Sullivan O."/>
            <person name="Ritari J."/>
            <person name="Douillard F.P."/>
            <person name="Paul Ross R."/>
            <person name="Yang R."/>
            <person name="Briner A.E."/>
            <person name="Felis G.E."/>
            <person name="de Vos W.M."/>
            <person name="Barrangou R."/>
            <person name="Klaenhammer T.R."/>
            <person name="Caufield P.W."/>
            <person name="Cui Y."/>
            <person name="Zhang H."/>
            <person name="O'Toole P.W."/>
        </authorList>
    </citation>
    <scope>NUCLEOTIDE SEQUENCE [LARGE SCALE GENOMIC DNA]</scope>
    <source>
        <strain evidence="1 2">DSM 21775</strain>
    </source>
</reference>
<dbReference type="GO" id="GO:0033969">
    <property type="term" value="F:gamma-glutamyl-gamma-aminobutyrate hydrolase activity"/>
    <property type="evidence" value="ECO:0007669"/>
    <property type="project" value="TreeGrafter"/>
</dbReference>
<dbReference type="GO" id="GO:0005829">
    <property type="term" value="C:cytosol"/>
    <property type="evidence" value="ECO:0007669"/>
    <property type="project" value="TreeGrafter"/>
</dbReference>
<dbReference type="PANTHER" id="PTHR43235">
    <property type="entry name" value="GLUTAMINE AMIDOTRANSFERASE PB2B2.05-RELATED"/>
    <property type="match status" value="1"/>
</dbReference>
<keyword evidence="1" id="KW-0808">Transferase</keyword>
<dbReference type="PANTHER" id="PTHR43235:SF1">
    <property type="entry name" value="GLUTAMINE AMIDOTRANSFERASE PB2B2.05-RELATED"/>
    <property type="match status" value="1"/>
</dbReference>
<proteinExistence type="predicted"/>
<gene>
    <name evidence="1" type="ORF">FD13_GL001285</name>
</gene>
<evidence type="ECO:0000313" key="1">
    <source>
        <dbReference type="EMBL" id="KRN02969.1"/>
    </source>
</evidence>
<sequence length="241" mass="26006">MRPRIALPADTLGEATNIINERNAAFAPRPVVEAIVAAGGLPVILPTVDPDLVADYLPLFDGVAFLGGADVDPTFYQEEPHLQLGKTDRKRDLFEMALLKAAIDSNKAVLGICRGLQLINVTLGGTLYQDLGENPSAKIKHSQAAFGNQVTHHVTVTAGSHLAQITGERLLVNSRHHQAAKTIALDLTVTARADDQVVEAVESTASDQILAVQWHPENLFKHEETAMGIFTNLIKRAADRT</sequence>